<dbReference type="InterPro" id="IPR050079">
    <property type="entry name" value="DEAD_box_RNA_helicase"/>
</dbReference>
<dbReference type="PROSITE" id="PS51643">
    <property type="entry name" value="HD_CAS3"/>
    <property type="match status" value="1"/>
</dbReference>
<dbReference type="PANTHER" id="PTHR47959:SF16">
    <property type="entry name" value="CRISPR-ASSOCIATED NUCLEASE_HELICASE CAS3-RELATED"/>
    <property type="match status" value="1"/>
</dbReference>
<dbReference type="Gene3D" id="1.10.3210.30">
    <property type="match status" value="1"/>
</dbReference>
<dbReference type="NCBIfam" id="TIGR01596">
    <property type="entry name" value="cas3_HD"/>
    <property type="match status" value="1"/>
</dbReference>
<evidence type="ECO:0000256" key="5">
    <source>
        <dbReference type="ARBA" id="ARBA00022741"/>
    </source>
</evidence>
<keyword evidence="3" id="KW-0540">Nuclease</keyword>
<keyword evidence="4" id="KW-0479">Metal-binding</keyword>
<dbReference type="CDD" id="cd09641">
    <property type="entry name" value="Cas3''_I"/>
    <property type="match status" value="1"/>
</dbReference>
<dbReference type="AlphaFoldDB" id="A0A1H4EZV9"/>
<evidence type="ECO:0000256" key="2">
    <source>
        <dbReference type="ARBA" id="ARBA00009046"/>
    </source>
</evidence>
<dbReference type="Pfam" id="PF22590">
    <property type="entry name" value="Cas3-like_C_2"/>
    <property type="match status" value="1"/>
</dbReference>
<dbReference type="GO" id="GO:0004519">
    <property type="term" value="F:endonuclease activity"/>
    <property type="evidence" value="ECO:0007669"/>
    <property type="project" value="UniProtKB-KW"/>
</dbReference>
<dbReference type="Gene3D" id="3.40.50.300">
    <property type="entry name" value="P-loop containing nucleotide triphosphate hydrolases"/>
    <property type="match status" value="2"/>
</dbReference>
<dbReference type="InterPro" id="IPR014001">
    <property type="entry name" value="Helicase_ATP-bd"/>
</dbReference>
<dbReference type="GO" id="GO:0046872">
    <property type="term" value="F:metal ion binding"/>
    <property type="evidence" value="ECO:0007669"/>
    <property type="project" value="UniProtKB-KW"/>
</dbReference>
<evidence type="ECO:0000256" key="7">
    <source>
        <dbReference type="ARBA" id="ARBA00022806"/>
    </source>
</evidence>
<dbReference type="Pfam" id="PF00270">
    <property type="entry name" value="DEAD"/>
    <property type="match status" value="1"/>
</dbReference>
<dbReference type="OrthoDB" id="9810236at2"/>
<keyword evidence="7 14" id="KW-0347">Helicase</keyword>
<dbReference type="InterPro" id="IPR011545">
    <property type="entry name" value="DEAD/DEAH_box_helicase_dom"/>
</dbReference>
<dbReference type="PROSITE" id="PS51194">
    <property type="entry name" value="HELICASE_CTER"/>
    <property type="match status" value="1"/>
</dbReference>
<dbReference type="InterPro" id="IPR006483">
    <property type="entry name" value="CRISPR-assoc_Cas3_HD"/>
</dbReference>
<dbReference type="GO" id="GO:0005524">
    <property type="term" value="F:ATP binding"/>
    <property type="evidence" value="ECO:0007669"/>
    <property type="project" value="UniProtKB-KW"/>
</dbReference>
<feature type="domain" description="Helicase C-terminal" evidence="12">
    <location>
        <begin position="452"/>
        <end position="596"/>
    </location>
</feature>
<evidence type="ECO:0000256" key="4">
    <source>
        <dbReference type="ARBA" id="ARBA00022723"/>
    </source>
</evidence>
<keyword evidence="8" id="KW-0067">ATP-binding</keyword>
<accession>A0A1H4EZV9</accession>
<evidence type="ECO:0000259" key="11">
    <source>
        <dbReference type="PROSITE" id="PS51192"/>
    </source>
</evidence>
<dbReference type="InterPro" id="IPR038257">
    <property type="entry name" value="CRISPR-assoc_Cas3_HD_sf"/>
</dbReference>
<reference evidence="15" key="1">
    <citation type="submission" date="2016-10" db="EMBL/GenBank/DDBJ databases">
        <authorList>
            <person name="Varghese N."/>
            <person name="Submissions S."/>
        </authorList>
    </citation>
    <scope>NUCLEOTIDE SEQUENCE [LARGE SCALE GENOMIC DNA]</scope>
    <source>
        <strain evidence="15">DSM 23920</strain>
    </source>
</reference>
<keyword evidence="9" id="KW-0051">Antiviral defense</keyword>
<feature type="domain" description="Helicase ATP-binding" evidence="11">
    <location>
        <begin position="231"/>
        <end position="423"/>
    </location>
</feature>
<evidence type="ECO:0000313" key="14">
    <source>
        <dbReference type="EMBL" id="SEA90564.1"/>
    </source>
</evidence>
<dbReference type="NCBIfam" id="TIGR01587">
    <property type="entry name" value="cas3_core"/>
    <property type="match status" value="1"/>
</dbReference>
<dbReference type="GO" id="GO:0005829">
    <property type="term" value="C:cytosol"/>
    <property type="evidence" value="ECO:0007669"/>
    <property type="project" value="TreeGrafter"/>
</dbReference>
<sequence>MELLAKSNPRTYLNEHINDCLVIFRYLQHNFPAAAKIVSDINFWEVLRLAVIFHDLGKGHVEFYKLLNGEKDHQWDGQRHELFSLPFVDGLQVDEEIKKFLKLAIAAHHKDINTLNDHISAKYGSNPLGSREFEDEFGKVNVPKILSVLATEYQVELSNIKPLSPKNFLYGYKYNKKELKDNERIKLLLLNGALKHCDHLGSAKVDSLSHLTGGELAFVENKVPVLYDHQYESSRSVGNTILISPTGSGKTESALLWLKKQLETTGQGRTFYVLPYTASINAMFERLKAELGEEKVGMLHGKLQEYLYSYLEDNSETVSKTDIREIRDRFKSIHTPLKVVTPFQLLKHLYSLKGFEQGMFEMAGAHLIFDEIHAYSPDTFAHIKFLIKYVIEKLQAKVFIMSATLPSFLQKELESITQFRIIKAAPSLYKTFNRHRVVIRQGNLRDIENIDFIKQRLEAGKKVLVVCNTVKNAQQVFKELSPLAENAVLLHSAFNGEDRSKQEQLLSGDRVNLLVGTQAIEVSLDIDYDEIFTEPAPIDALIQRFGRVNRKREKGICPVYVFNTAQSADKYIYDEEIVSKTVGLLTEISLQNDGIIEEERLQGYVDRVYTDWNEKSKAIFDGAFENISHIQIIPLLVNEKAEEEFYKKFDGIKVLPIALKERYDRYILQEDIIGAERLKVQIRKRKFAQLIKEPHSLFSSSSATSKGKSIPCFIINKVYSPDLGLLFDEQEEWQTEIL</sequence>
<keyword evidence="15" id="KW-1185">Reference proteome</keyword>
<protein>
    <submittedName>
        <fullName evidence="14">CRISPR-associated endonuclease/helicase Cas3</fullName>
    </submittedName>
</protein>
<comment type="similarity">
    <text evidence="10">Belongs to the DEAD box helicase family.</text>
</comment>
<keyword evidence="6" id="KW-0378">Hydrolase</keyword>
<comment type="similarity">
    <text evidence="1">In the N-terminal section; belongs to the CRISPR-associated nuclease Cas3-HD family.</text>
</comment>
<dbReference type="GO" id="GO:0003676">
    <property type="term" value="F:nucleic acid binding"/>
    <property type="evidence" value="ECO:0007669"/>
    <property type="project" value="InterPro"/>
</dbReference>
<dbReference type="GO" id="GO:0016787">
    <property type="term" value="F:hydrolase activity"/>
    <property type="evidence" value="ECO:0007669"/>
    <property type="project" value="UniProtKB-KW"/>
</dbReference>
<dbReference type="InterPro" id="IPR006474">
    <property type="entry name" value="Helicase_Cas3_CRISPR-ass_core"/>
</dbReference>
<dbReference type="SMART" id="SM00490">
    <property type="entry name" value="HELICc"/>
    <property type="match status" value="1"/>
</dbReference>
<evidence type="ECO:0000256" key="1">
    <source>
        <dbReference type="ARBA" id="ARBA00006847"/>
    </source>
</evidence>
<evidence type="ECO:0000313" key="15">
    <source>
        <dbReference type="Proteomes" id="UP000199656"/>
    </source>
</evidence>
<name>A0A1H4EZV9_9BACT</name>
<dbReference type="PROSITE" id="PS51192">
    <property type="entry name" value="HELICASE_ATP_BIND_1"/>
    <property type="match status" value="1"/>
</dbReference>
<dbReference type="EMBL" id="FNRL01000021">
    <property type="protein sequence ID" value="SEA90564.1"/>
    <property type="molecule type" value="Genomic_DNA"/>
</dbReference>
<comment type="similarity">
    <text evidence="2">In the central section; belongs to the CRISPR-associated helicase Cas3 family.</text>
</comment>
<dbReference type="InterPro" id="IPR054712">
    <property type="entry name" value="Cas3-like_dom"/>
</dbReference>
<gene>
    <name evidence="14" type="ORF">SAMN05660909_04082</name>
</gene>
<dbReference type="SMART" id="SM00487">
    <property type="entry name" value="DEXDc"/>
    <property type="match status" value="1"/>
</dbReference>
<dbReference type="PANTHER" id="PTHR47959">
    <property type="entry name" value="ATP-DEPENDENT RNA HELICASE RHLE-RELATED"/>
    <property type="match status" value="1"/>
</dbReference>
<dbReference type="GO" id="GO:0051607">
    <property type="term" value="P:defense response to virus"/>
    <property type="evidence" value="ECO:0007669"/>
    <property type="project" value="UniProtKB-KW"/>
</dbReference>
<dbReference type="RefSeq" id="WP_089763722.1">
    <property type="nucleotide sequence ID" value="NZ_BKAT01000020.1"/>
</dbReference>
<dbReference type="InterPro" id="IPR027417">
    <property type="entry name" value="P-loop_NTPase"/>
</dbReference>
<evidence type="ECO:0000256" key="3">
    <source>
        <dbReference type="ARBA" id="ARBA00022722"/>
    </source>
</evidence>
<dbReference type="InterPro" id="IPR001650">
    <property type="entry name" value="Helicase_C-like"/>
</dbReference>
<proteinExistence type="inferred from homology"/>
<evidence type="ECO:0000259" key="12">
    <source>
        <dbReference type="PROSITE" id="PS51194"/>
    </source>
</evidence>
<feature type="domain" description="HD Cas3-type" evidence="13">
    <location>
        <begin position="6"/>
        <end position="200"/>
    </location>
</feature>
<organism evidence="14 15">
    <name type="scientific">Chitinophaga terrae</name>
    <name type="common">ex Kim and Jung 2007</name>
    <dbReference type="NCBI Taxonomy" id="408074"/>
    <lineage>
        <taxon>Bacteria</taxon>
        <taxon>Pseudomonadati</taxon>
        <taxon>Bacteroidota</taxon>
        <taxon>Chitinophagia</taxon>
        <taxon>Chitinophagales</taxon>
        <taxon>Chitinophagaceae</taxon>
        <taxon>Chitinophaga</taxon>
    </lineage>
</organism>
<evidence type="ECO:0000256" key="8">
    <source>
        <dbReference type="ARBA" id="ARBA00022840"/>
    </source>
</evidence>
<dbReference type="SUPFAM" id="SSF52540">
    <property type="entry name" value="P-loop containing nucleoside triphosphate hydrolases"/>
    <property type="match status" value="1"/>
</dbReference>
<keyword evidence="5" id="KW-0547">Nucleotide-binding</keyword>
<evidence type="ECO:0000259" key="13">
    <source>
        <dbReference type="PROSITE" id="PS51643"/>
    </source>
</evidence>
<keyword evidence="14" id="KW-0255">Endonuclease</keyword>
<dbReference type="GO" id="GO:0003724">
    <property type="term" value="F:RNA helicase activity"/>
    <property type="evidence" value="ECO:0007669"/>
    <property type="project" value="TreeGrafter"/>
</dbReference>
<dbReference type="STRING" id="408074.SAMN05660909_04082"/>
<evidence type="ECO:0000256" key="6">
    <source>
        <dbReference type="ARBA" id="ARBA00022801"/>
    </source>
</evidence>
<evidence type="ECO:0000256" key="10">
    <source>
        <dbReference type="ARBA" id="ARBA00038437"/>
    </source>
</evidence>
<dbReference type="Proteomes" id="UP000199656">
    <property type="component" value="Unassembled WGS sequence"/>
</dbReference>
<evidence type="ECO:0000256" key="9">
    <source>
        <dbReference type="ARBA" id="ARBA00023118"/>
    </source>
</evidence>